<evidence type="ECO:0000313" key="3">
    <source>
        <dbReference type="EMBL" id="PAB01742.1"/>
    </source>
</evidence>
<dbReference type="EMBL" id="LHUG01000002">
    <property type="protein sequence ID" value="PAB01742.1"/>
    <property type="molecule type" value="Genomic_DNA"/>
</dbReference>
<dbReference type="SUPFAM" id="SSF49478">
    <property type="entry name" value="Cna protein B-type domain"/>
    <property type="match status" value="1"/>
</dbReference>
<evidence type="ECO:0000313" key="4">
    <source>
        <dbReference type="Proteomes" id="UP000216797"/>
    </source>
</evidence>
<proteinExistence type="predicted"/>
<feature type="transmembrane region" description="Helical" evidence="1">
    <location>
        <begin position="1491"/>
        <end position="1511"/>
    </location>
</feature>
<dbReference type="Gene3D" id="2.60.40.10">
    <property type="entry name" value="Immunoglobulins"/>
    <property type="match status" value="1"/>
</dbReference>
<evidence type="ECO:0000256" key="1">
    <source>
        <dbReference type="SAM" id="Phobius"/>
    </source>
</evidence>
<dbReference type="InterPro" id="IPR008966">
    <property type="entry name" value="Adhesion_dom_sf"/>
</dbReference>
<keyword evidence="1" id="KW-1133">Transmembrane helix</keyword>
<dbReference type="SUPFAM" id="SSF49401">
    <property type="entry name" value="Bacterial adhesins"/>
    <property type="match status" value="2"/>
</dbReference>
<feature type="domain" description="SpaA-like prealbumin fold" evidence="2">
    <location>
        <begin position="1236"/>
        <end position="1327"/>
    </location>
</feature>
<dbReference type="Gene3D" id="2.60.40.740">
    <property type="match status" value="2"/>
</dbReference>
<dbReference type="InterPro" id="IPR013783">
    <property type="entry name" value="Ig-like_fold"/>
</dbReference>
<dbReference type="RefSeq" id="WP_095005893.1">
    <property type="nucleotide sequence ID" value="NZ_LHUG01000002.1"/>
</dbReference>
<reference evidence="3 4" key="1">
    <citation type="submission" date="2015-08" db="EMBL/GenBank/DDBJ databases">
        <title>Enterococcus genome sequence.</title>
        <authorList>
            <person name="Acedo J.Z."/>
            <person name="Vederas J.C."/>
        </authorList>
    </citation>
    <scope>NUCLEOTIDE SEQUENCE [LARGE SCALE GENOMIC DNA]</scope>
    <source>
        <strain evidence="3 4">49</strain>
    </source>
</reference>
<accession>A0A267HU29</accession>
<protein>
    <recommendedName>
        <fullName evidence="2">SpaA-like prealbumin fold domain-containing protein</fullName>
    </recommendedName>
</protein>
<organism evidence="3 4">
    <name type="scientific">Enterococcus canintestini</name>
    <dbReference type="NCBI Taxonomy" id="317010"/>
    <lineage>
        <taxon>Bacteria</taxon>
        <taxon>Bacillati</taxon>
        <taxon>Bacillota</taxon>
        <taxon>Bacilli</taxon>
        <taxon>Lactobacillales</taxon>
        <taxon>Enterococcaceae</taxon>
        <taxon>Enterococcus</taxon>
    </lineage>
</organism>
<gene>
    <name evidence="3" type="ORF">AKL21_02075</name>
</gene>
<keyword evidence="1" id="KW-0472">Membrane</keyword>
<comment type="caution">
    <text evidence="3">The sequence shown here is derived from an EMBL/GenBank/DDBJ whole genome shotgun (WGS) entry which is preliminary data.</text>
</comment>
<dbReference type="InterPro" id="IPR041033">
    <property type="entry name" value="SpaA_PFL_dom_1"/>
</dbReference>
<dbReference type="Pfam" id="PF17802">
    <property type="entry name" value="SpaA"/>
    <property type="match status" value="1"/>
</dbReference>
<evidence type="ECO:0000259" key="2">
    <source>
        <dbReference type="Pfam" id="PF17802"/>
    </source>
</evidence>
<keyword evidence="1" id="KW-0812">Transmembrane</keyword>
<keyword evidence="4" id="KW-1185">Reference proteome</keyword>
<sequence>MKTKNKKILLVLCFSILFPFVEAMLGSSFTWRPKATTEKNNLIKKDFLTIDYTVAEHENDSLLWRFSYEKNTPEMPTKLQAQFWDQNGIKKLKGENFEVKDDWLQEKESSKNFNPYKSNGTFSAVTAKNSLPKFQFDLIPQESQGVEYKLSDAEKMYTLDNPHIKKQVIPLSETQDKNIKTTKSEPMTITIPTNSTGWPINQVVVKTKQGNEAWQSHDPNDPPYIFPDTSIQLEYTFDLDLFFKTPAGQKVQAEIEANAERQRNFVFSFEISGDIYLEKNISEDLVIADEKRGEFTIVKNGGAEGKNHLWIVTLNNENWDKENVKGKMSLTSAITVEELTETVEVMIAKDANINETIQIKPVKDEYSLQKGVIKEPNKVSIANEDYHLVEWEIMVTPGRDKNDPTQYVPIKDLRITDEDLTALYPASTDKAAGFYLPQGDLAKKIADQSDYQLFKVLLQQDGQEFELVEGKDYKLSYDKSNDSKFSITFYNWAAGIDTKITRPLKIQYTTVLKDNHPSEVTNQVQSNIAGSEKLEAIAKTEYYHDDLKKTSVGKGNGIIEWTIVYHRKKEEKIDFSDVISEGIIDFQSLKVLAELNKGQQVFPELTSTPNQYRNTITLNEINDQEFMLTIDETLPKGRYIITYQSKHDDATGQKLVTNQIKGGNLQASAEGVTSLAVEKKVIRQSLFQEQVEINYDDKTILWSASITTVPDAGEILINDAAIRKKDATFYKNGLFYYWHKEAVLKAGEELVTGKKFNEGINQAYLKEKGIIVAYEEKGEFVEIPLEEITIDNGKIIEVDGKKVYDPQSGIELVSKDVNWSEKSAGFSLKVDEKYAGKKLWLAVATKYGEEAGIVPQQPISNYFYNTIEAIQSNFEGSASANTSWTNDAQISAAIRKRGNLDMENAKVDWEILANTRGYEIKAGDEISDHLNVWKFGDNSNSLIQTMTMADLSKLVVHQLKTEDDGQKNSTTDWFHDYKESLLVEDEDYEIIPLQNNNGKWIEVPKEQQTPEIIIRGFTLRFKKDMGYSAFKVSFSTRLNKELMIKESGDSNQILNTAALITQAGTETTANTVTYKKIRNGVYKNAGEFDTESTELPWRAVVNPEGAHLYNLVIEDNSTDQDIIPGNIKLYYADLEYIQTSDKVWEAKIEQKNEVEAEAYQLVYSQSSFKIEFNKDFVVTSPLIIEYSAKPKSADQNYIENNIEIRWGEKESKKHTEKVELRNINASGTISGESRMLTVKKHNQLDKEEVLAGAKFVLEKQINGSWQAVNEKQAEATTSASGLLTFTGLKSGNYRIKEVTAPLGYELFSEYAYFKLDDKKPEVTDENERINELLQQLYVFTESDNQLNLTLNVANEKLPPLSFRAYKVLKGMKGAATFEFVLKDTATNQIVAYGEAVIKADQTTSEIDFYTSNKKDVPIKDWRKHLTIGKTYALEEVNLPENVTVSYYLEEIKKQTNTFTVEDKAQTLQFRVTNTFEKGFMPATGGKGTHNFMIFALSLSFGGILLGGYYSWRNFKQKNK</sequence>
<dbReference type="Proteomes" id="UP000216797">
    <property type="component" value="Unassembled WGS sequence"/>
</dbReference>
<name>A0A267HU29_9ENTE</name>